<evidence type="ECO:0000313" key="1">
    <source>
        <dbReference type="EMBL" id="MCW6535645.1"/>
    </source>
</evidence>
<dbReference type="RefSeq" id="WP_179511476.1">
    <property type="nucleotide sequence ID" value="NZ_JANFAV010000008.1"/>
</dbReference>
<gene>
    <name evidence="1" type="ORF">NEE01_12735</name>
</gene>
<accession>A0AA41Z8U9</accession>
<evidence type="ECO:0000313" key="2">
    <source>
        <dbReference type="Proteomes" id="UP001165565"/>
    </source>
</evidence>
<keyword evidence="2" id="KW-1185">Reference proteome</keyword>
<dbReference type="Gene3D" id="3.40.50.1820">
    <property type="entry name" value="alpha/beta hydrolase"/>
    <property type="match status" value="1"/>
</dbReference>
<name>A0AA41Z8U9_9SPHN</name>
<dbReference type="InterPro" id="IPR017531">
    <property type="entry name" value="Hydrolase-1_PEP"/>
</dbReference>
<keyword evidence="1" id="KW-0378">Hydrolase</keyword>
<dbReference type="AlphaFoldDB" id="A0AA41Z8U9"/>
<dbReference type="NCBIfam" id="TIGR03100">
    <property type="entry name" value="hydr1_PEP"/>
    <property type="match status" value="1"/>
</dbReference>
<dbReference type="GO" id="GO:0016787">
    <property type="term" value="F:hydrolase activity"/>
    <property type="evidence" value="ECO:0007669"/>
    <property type="project" value="UniProtKB-KW"/>
</dbReference>
<dbReference type="SUPFAM" id="SSF53474">
    <property type="entry name" value="alpha/beta-Hydrolases"/>
    <property type="match status" value="1"/>
</dbReference>
<comment type="caution">
    <text evidence="1">The sequence shown here is derived from an EMBL/GenBank/DDBJ whole genome shotgun (WGS) entry which is preliminary data.</text>
</comment>
<organism evidence="1 2">
    <name type="scientific">Sphingomonas lycopersici</name>
    <dbReference type="NCBI Taxonomy" id="2951807"/>
    <lineage>
        <taxon>Bacteria</taxon>
        <taxon>Pseudomonadati</taxon>
        <taxon>Pseudomonadota</taxon>
        <taxon>Alphaproteobacteria</taxon>
        <taxon>Sphingomonadales</taxon>
        <taxon>Sphingomonadaceae</taxon>
        <taxon>Sphingomonas</taxon>
    </lineage>
</organism>
<protein>
    <submittedName>
        <fullName evidence="1">Hydrolase 1, exosortase A system-associated</fullName>
    </submittedName>
</protein>
<reference evidence="1" key="1">
    <citation type="submission" date="2022-06" db="EMBL/GenBank/DDBJ databases">
        <title>Sphingomonas sp. nov. isolated from rhizosphere soil of tomato.</title>
        <authorList>
            <person name="Dong H."/>
            <person name="Gao R."/>
        </authorList>
    </citation>
    <scope>NUCLEOTIDE SEQUENCE</scope>
    <source>
        <strain evidence="1">MMSM24</strain>
    </source>
</reference>
<dbReference type="EMBL" id="JANFAV010000008">
    <property type="protein sequence ID" value="MCW6535645.1"/>
    <property type="molecule type" value="Genomic_DNA"/>
</dbReference>
<sequence length="261" mass="27440">MRRLIAFPCEEDQLLGSLDEADGTTGLLIVSGGNELRSGAHRGMAMLAATLAAEGTPVFRYDRRGVGDSGGANRGFRAARADLLAACGAFRREAPQVAALVAFGNCDAATLLAHHGRDAGIDRVLLANPWVVEPRDDLPPAPAIRAHYAARLRDPATWRRLLTGGVSIGKLIRGLRRISQNGPQNDPFTAGVLAAIAAWGTDARIILAEQDATAIAYADAARRAGIAPRTLTVRTASHSFARPADAAALAAAIRDLVTARE</sequence>
<dbReference type="Proteomes" id="UP001165565">
    <property type="component" value="Unassembled WGS sequence"/>
</dbReference>
<dbReference type="InterPro" id="IPR029058">
    <property type="entry name" value="AB_hydrolase_fold"/>
</dbReference>
<proteinExistence type="predicted"/>